<keyword evidence="7" id="KW-1185">Reference proteome</keyword>
<organism evidence="6 7">
    <name type="scientific">Nocardioides imazamoxiresistens</name>
    <dbReference type="NCBI Taxonomy" id="3231893"/>
    <lineage>
        <taxon>Bacteria</taxon>
        <taxon>Bacillati</taxon>
        <taxon>Actinomycetota</taxon>
        <taxon>Actinomycetes</taxon>
        <taxon>Propionibacteriales</taxon>
        <taxon>Nocardioidaceae</taxon>
        <taxon>Nocardioides</taxon>
    </lineage>
</organism>
<keyword evidence="4" id="KW-0560">Oxidoreductase</keyword>
<gene>
    <name evidence="6" type="ORF">RDV89_03330</name>
</gene>
<dbReference type="GO" id="GO:0051213">
    <property type="term" value="F:dioxygenase activity"/>
    <property type="evidence" value="ECO:0007669"/>
    <property type="project" value="UniProtKB-KW"/>
</dbReference>
<comment type="similarity">
    <text evidence="1">Belongs to the cysteine dioxygenase family.</text>
</comment>
<name>A0ABU3PS77_9ACTN</name>
<keyword evidence="2" id="KW-0479">Metal-binding</keyword>
<evidence type="ECO:0000256" key="2">
    <source>
        <dbReference type="ARBA" id="ARBA00022723"/>
    </source>
</evidence>
<dbReference type="Pfam" id="PF05995">
    <property type="entry name" value="CDO_I"/>
    <property type="match status" value="1"/>
</dbReference>
<protein>
    <submittedName>
        <fullName evidence="6">Cysteine dioxygenase family protein</fullName>
    </submittedName>
</protein>
<dbReference type="PANTHER" id="PTHR12918:SF1">
    <property type="entry name" value="CYSTEINE DIOXYGENASE TYPE 1"/>
    <property type="match status" value="1"/>
</dbReference>
<evidence type="ECO:0000256" key="4">
    <source>
        <dbReference type="ARBA" id="ARBA00023002"/>
    </source>
</evidence>
<evidence type="ECO:0000256" key="3">
    <source>
        <dbReference type="ARBA" id="ARBA00022964"/>
    </source>
</evidence>
<dbReference type="SUPFAM" id="SSF51182">
    <property type="entry name" value="RmlC-like cupins"/>
    <property type="match status" value="1"/>
</dbReference>
<comment type="caution">
    <text evidence="6">The sequence shown here is derived from an EMBL/GenBank/DDBJ whole genome shotgun (WGS) entry which is preliminary data.</text>
</comment>
<dbReference type="InterPro" id="IPR010300">
    <property type="entry name" value="CDO_1"/>
</dbReference>
<dbReference type="InterPro" id="IPR011051">
    <property type="entry name" value="RmlC_Cupin_sf"/>
</dbReference>
<keyword evidence="5" id="KW-0408">Iron</keyword>
<dbReference type="PANTHER" id="PTHR12918">
    <property type="entry name" value="CYSTEINE DIOXYGENASE"/>
    <property type="match status" value="1"/>
</dbReference>
<sequence length="200" mass="21634">MTLVADDTRQPGHSESGTACRLPVAADAAADLASYPADLTVADLPRRDLDPAELEAVAAAVAQQPETWRHLVGFDSEERVYASLHRDAHVDIWLLCWTPENDTGWHDHDVSSGAVAVVDGELVENNLTLLSGARETSVGAGRVFSFGPDHIHRLNGARAGSVSIHAYSPPLWRMGQYSVDDAGTLRRVSLSYADELRPLD</sequence>
<dbReference type="RefSeq" id="WP_315731284.1">
    <property type="nucleotide sequence ID" value="NZ_JAVYII010000001.1"/>
</dbReference>
<accession>A0ABU3PS77</accession>
<proteinExistence type="inferred from homology"/>
<dbReference type="CDD" id="cd10548">
    <property type="entry name" value="cupin_CDO"/>
    <property type="match status" value="1"/>
</dbReference>
<dbReference type="Proteomes" id="UP001268542">
    <property type="component" value="Unassembled WGS sequence"/>
</dbReference>
<keyword evidence="3 6" id="KW-0223">Dioxygenase</keyword>
<evidence type="ECO:0000256" key="5">
    <source>
        <dbReference type="ARBA" id="ARBA00023004"/>
    </source>
</evidence>
<dbReference type="EMBL" id="JAVYII010000001">
    <property type="protein sequence ID" value="MDT9592081.1"/>
    <property type="molecule type" value="Genomic_DNA"/>
</dbReference>
<evidence type="ECO:0000256" key="1">
    <source>
        <dbReference type="ARBA" id="ARBA00006622"/>
    </source>
</evidence>
<dbReference type="Gene3D" id="2.60.120.10">
    <property type="entry name" value="Jelly Rolls"/>
    <property type="match status" value="1"/>
</dbReference>
<evidence type="ECO:0000313" key="7">
    <source>
        <dbReference type="Proteomes" id="UP001268542"/>
    </source>
</evidence>
<evidence type="ECO:0000313" key="6">
    <source>
        <dbReference type="EMBL" id="MDT9592081.1"/>
    </source>
</evidence>
<dbReference type="InterPro" id="IPR014710">
    <property type="entry name" value="RmlC-like_jellyroll"/>
</dbReference>
<reference evidence="6 7" key="1">
    <citation type="submission" date="2023-08" db="EMBL/GenBank/DDBJ databases">
        <title>Nocardioides seae sp. nov., a bacterium isolated from a soil.</title>
        <authorList>
            <person name="Wang X."/>
        </authorList>
    </citation>
    <scope>NUCLEOTIDE SEQUENCE [LARGE SCALE GENOMIC DNA]</scope>
    <source>
        <strain evidence="6 7">YZH12</strain>
    </source>
</reference>